<dbReference type="GO" id="GO:0080090">
    <property type="term" value="P:regulation of primary metabolic process"/>
    <property type="evidence" value="ECO:0007669"/>
    <property type="project" value="UniProtKB-ARBA"/>
</dbReference>
<dbReference type="GO" id="GO:0001503">
    <property type="term" value="P:ossification"/>
    <property type="evidence" value="ECO:0007669"/>
    <property type="project" value="UniProtKB-KW"/>
</dbReference>
<evidence type="ECO:0000256" key="11">
    <source>
        <dbReference type="ARBA" id="ARBA00062720"/>
    </source>
</evidence>
<evidence type="ECO:0000256" key="14">
    <source>
        <dbReference type="ARBA" id="ARBA00084103"/>
    </source>
</evidence>
<dbReference type="InterPro" id="IPR020858">
    <property type="entry name" value="Serum_albumin-like"/>
</dbReference>
<dbReference type="Pfam" id="PF05782">
    <property type="entry name" value="ECM1"/>
    <property type="match status" value="1"/>
</dbReference>
<keyword evidence="4" id="KW-0091">Biomineralization</keyword>
<evidence type="ECO:0000256" key="8">
    <source>
        <dbReference type="ARBA" id="ARBA00022855"/>
    </source>
</evidence>
<feature type="compositionally biased region" description="Basic and acidic residues" evidence="15">
    <location>
        <begin position="60"/>
        <end position="75"/>
    </location>
</feature>
<keyword evidence="3" id="KW-0272">Extracellular matrix</keyword>
<keyword evidence="2" id="KW-0964">Secreted</keyword>
<feature type="region of interest" description="Disordered" evidence="15">
    <location>
        <begin position="36"/>
        <end position="123"/>
    </location>
</feature>
<feature type="compositionally biased region" description="Polar residues" evidence="15">
    <location>
        <begin position="510"/>
        <end position="524"/>
    </location>
</feature>
<organism evidence="17 18">
    <name type="scientific">Physeter macrocephalus</name>
    <name type="common">Sperm whale</name>
    <name type="synonym">Physeter catodon</name>
    <dbReference type="NCBI Taxonomy" id="9755"/>
    <lineage>
        <taxon>Eukaryota</taxon>
        <taxon>Metazoa</taxon>
        <taxon>Chordata</taxon>
        <taxon>Craniata</taxon>
        <taxon>Vertebrata</taxon>
        <taxon>Euteleostomi</taxon>
        <taxon>Mammalia</taxon>
        <taxon>Eutheria</taxon>
        <taxon>Laurasiatheria</taxon>
        <taxon>Artiodactyla</taxon>
        <taxon>Whippomorpha</taxon>
        <taxon>Cetacea</taxon>
        <taxon>Odontoceti</taxon>
        <taxon>Physeteridae</taxon>
        <taxon>Physeter</taxon>
    </lineage>
</organism>
<keyword evidence="5" id="KW-0037">Angiogenesis</keyword>
<dbReference type="PANTHER" id="PTHR16776">
    <property type="entry name" value="EXTRACELLULAR MATRIX PROTEIN 1"/>
    <property type="match status" value="1"/>
</dbReference>
<dbReference type="CTD" id="1893"/>
<name>A0A9W2WI09_PHYMC</name>
<accession>A0A9W2WI09</accession>
<dbReference type="PANTHER" id="PTHR16776:SF3">
    <property type="entry name" value="EXTRACELLULAR MATRIX PROTEIN 1"/>
    <property type="match status" value="1"/>
</dbReference>
<evidence type="ECO:0000256" key="1">
    <source>
        <dbReference type="ARBA" id="ARBA00004498"/>
    </source>
</evidence>
<dbReference type="GO" id="GO:0005615">
    <property type="term" value="C:extracellular space"/>
    <property type="evidence" value="ECO:0007669"/>
    <property type="project" value="InterPro"/>
</dbReference>
<comment type="subcellular location">
    <subcellularLocation>
        <location evidence="1">Secreted</location>
        <location evidence="1">Extracellular space</location>
        <location evidence="1">Extracellular matrix</location>
    </subcellularLocation>
</comment>
<dbReference type="InterPro" id="IPR008605">
    <property type="entry name" value="ECM1"/>
</dbReference>
<dbReference type="GO" id="GO:0001525">
    <property type="term" value="P:angiogenesis"/>
    <property type="evidence" value="ECO:0007669"/>
    <property type="project" value="UniProtKB-KW"/>
</dbReference>
<dbReference type="GO" id="GO:0007165">
    <property type="term" value="P:signal transduction"/>
    <property type="evidence" value="ECO:0007669"/>
    <property type="project" value="InterPro"/>
</dbReference>
<comment type="subunit">
    <text evidence="11">Interacts (via C-terminus) with HSPG2 (via C-terminus). Interacts with EFEMP1/FBLN3 and LAMB3. Interacts with MMP9.</text>
</comment>
<keyword evidence="7" id="KW-0677">Repeat</keyword>
<dbReference type="AlphaFoldDB" id="A0A9W2WI09"/>
<keyword evidence="6 16" id="KW-0732">Signal</keyword>
<dbReference type="GO" id="GO:0060255">
    <property type="term" value="P:regulation of macromolecule metabolic process"/>
    <property type="evidence" value="ECO:0007669"/>
    <property type="project" value="UniProtKB-ARBA"/>
</dbReference>
<dbReference type="RefSeq" id="XP_054938896.1">
    <property type="nucleotide sequence ID" value="XM_055082921.1"/>
</dbReference>
<evidence type="ECO:0000256" key="9">
    <source>
        <dbReference type="ARBA" id="ARBA00023180"/>
    </source>
</evidence>
<keyword evidence="8" id="KW-0892">Osteogenesis</keyword>
<reference evidence="18" key="1">
    <citation type="submission" date="2025-08" db="UniProtKB">
        <authorList>
            <consortium name="RefSeq"/>
        </authorList>
    </citation>
    <scope>IDENTIFICATION</scope>
    <source>
        <tissue evidence="18">Muscle</tissue>
    </source>
</reference>
<evidence type="ECO:0000256" key="2">
    <source>
        <dbReference type="ARBA" id="ARBA00022525"/>
    </source>
</evidence>
<evidence type="ECO:0000256" key="7">
    <source>
        <dbReference type="ARBA" id="ARBA00022737"/>
    </source>
</evidence>
<evidence type="ECO:0000256" key="10">
    <source>
        <dbReference type="ARBA" id="ARBA00054936"/>
    </source>
</evidence>
<dbReference type="SUPFAM" id="SSF48552">
    <property type="entry name" value="Serum albumin-like"/>
    <property type="match status" value="2"/>
</dbReference>
<feature type="region of interest" description="Disordered" evidence="15">
    <location>
        <begin position="505"/>
        <end position="528"/>
    </location>
</feature>
<comment type="function">
    <text evidence="10">Involved in endochondral bone formation as negative regulator of bone mineralization. Stimulates the proliferation of endothelial cells and promotes angiogenesis. Inhibits MMP9 proteolytic activity.</text>
</comment>
<dbReference type="Proteomes" id="UP000248484">
    <property type="component" value="Unplaced"/>
</dbReference>
<evidence type="ECO:0000313" key="17">
    <source>
        <dbReference type="Proteomes" id="UP000248484"/>
    </source>
</evidence>
<feature type="chain" id="PRO_5040792779" description="Extracellular matrix protein 1" evidence="16">
    <location>
        <begin position="21"/>
        <end position="583"/>
    </location>
</feature>
<feature type="region of interest" description="Disordered" evidence="15">
    <location>
        <begin position="156"/>
        <end position="180"/>
    </location>
</feature>
<evidence type="ECO:0000256" key="3">
    <source>
        <dbReference type="ARBA" id="ARBA00022530"/>
    </source>
</evidence>
<dbReference type="GO" id="GO:0030500">
    <property type="term" value="P:regulation of bone mineralization"/>
    <property type="evidence" value="ECO:0007669"/>
    <property type="project" value="UniProtKB-KW"/>
</dbReference>
<dbReference type="OrthoDB" id="9889855at2759"/>
<proteinExistence type="predicted"/>
<protein>
    <recommendedName>
        <fullName evidence="12">Extracellular matrix protein 1</fullName>
    </recommendedName>
    <alternativeName>
        <fullName evidence="13">Secretory component p85</fullName>
    </alternativeName>
</protein>
<keyword evidence="14" id="KW-0495">Mineral balance</keyword>
<evidence type="ECO:0000256" key="6">
    <source>
        <dbReference type="ARBA" id="ARBA00022729"/>
    </source>
</evidence>
<evidence type="ECO:0000256" key="15">
    <source>
        <dbReference type="SAM" id="MobiDB-lite"/>
    </source>
</evidence>
<keyword evidence="9" id="KW-0325">Glycoprotein</keyword>
<evidence type="ECO:0000256" key="16">
    <source>
        <dbReference type="SAM" id="SignalP"/>
    </source>
</evidence>
<feature type="signal peptide" evidence="16">
    <location>
        <begin position="1"/>
        <end position="20"/>
    </location>
</feature>
<evidence type="ECO:0000256" key="5">
    <source>
        <dbReference type="ARBA" id="ARBA00022657"/>
    </source>
</evidence>
<gene>
    <name evidence="18" type="primary">ECM1</name>
</gene>
<evidence type="ECO:0000256" key="13">
    <source>
        <dbReference type="ARBA" id="ARBA00079511"/>
    </source>
</evidence>
<evidence type="ECO:0000256" key="12">
    <source>
        <dbReference type="ARBA" id="ARBA00074822"/>
    </source>
</evidence>
<dbReference type="GO" id="GO:0031214">
    <property type="term" value="P:biomineral tissue development"/>
    <property type="evidence" value="ECO:0007669"/>
    <property type="project" value="UniProtKB-KW"/>
</dbReference>
<evidence type="ECO:0000256" key="4">
    <source>
        <dbReference type="ARBA" id="ARBA00022591"/>
    </source>
</evidence>
<evidence type="ECO:0000313" key="18">
    <source>
        <dbReference type="RefSeq" id="XP_054938896.1"/>
    </source>
</evidence>
<dbReference type="Gene3D" id="1.10.246.10">
    <property type="match status" value="2"/>
</dbReference>
<keyword evidence="17" id="KW-1185">Reference proteome</keyword>
<sequence length="583" mass="65597">MGTTSRAALVLACLAVASLASKGGFKASGQRELGPVHLTHPLQEVGYAAPPSPPLTRALPMDHPDTSQHSPHFEEQSEVQPSPSQKAIPVQEELPPPQLPVEKKGDPPLPQEAGPLQKELSPPQVLIKQKEVDPSFLYQEEMTFQSKQKEKKLAPFMDHSSPEPKSWNPAQHCQQGRHQGGWGHRLDGFPPGRPSPDNLDQICLPNRQHVMYGPWNLPQTGFSHLVRQGETLNLLETGYSRCCRCHSYTNRLDCAKVMWEDTMTRFCEAEFSVKTRAYWCCKRQGEARFSCFQDEAPRPHYQLQACPSHQPGISSGPELPFPPGLPTLDNIKNICHLRRFRSVPRNLPATDPIQRQLQALTRLEGEFQRCCRQGNNHTCTWKAWEDTLDGYCDQEKATNTHHYSCCHYPPSPARDECFARQAPYPNYDRDILTVDLSRITPNFMRHLCGNQRVLTKHKQISGLIQNMTAHCCDLPFPEQACCAEEEELPGDAFVLHLQSAPPSLERESKTNWTTVPAPRSLQSTGEERKETRKAIHAFGASLVAQWLRIACQCRVHGFDPRSGKIPHVAEQLSPSITTTEPVL</sequence>
<dbReference type="FunFam" id="1.10.246.10:FF:000006">
    <property type="entry name" value="Extracellular matrix protein 1"/>
    <property type="match status" value="1"/>
</dbReference>
<dbReference type="GeneID" id="102991490"/>